<proteinExistence type="inferred from homology"/>
<evidence type="ECO:0000256" key="1">
    <source>
        <dbReference type="ARBA" id="ARBA00004613"/>
    </source>
</evidence>
<dbReference type="InterPro" id="IPR004911">
    <property type="entry name" value="Interferon-induced_GILT"/>
</dbReference>
<dbReference type="GO" id="GO:0016671">
    <property type="term" value="F:oxidoreductase activity, acting on a sulfur group of donors, disulfide as acceptor"/>
    <property type="evidence" value="ECO:0007669"/>
    <property type="project" value="InterPro"/>
</dbReference>
<dbReference type="EMBL" id="JAVRBK010000001">
    <property type="protein sequence ID" value="KAK5650636.1"/>
    <property type="molecule type" value="Genomic_DNA"/>
</dbReference>
<comment type="similarity">
    <text evidence="2">Belongs to the GILT family.</text>
</comment>
<dbReference type="Pfam" id="PF03227">
    <property type="entry name" value="GILT"/>
    <property type="match status" value="1"/>
</dbReference>
<dbReference type="GO" id="GO:0005576">
    <property type="term" value="C:extracellular region"/>
    <property type="evidence" value="ECO:0007669"/>
    <property type="project" value="UniProtKB-SubCell"/>
</dbReference>
<feature type="chain" id="PRO_5042983289" description="Gamma-interferon-inducible lysosomal thiol reductase" evidence="6">
    <location>
        <begin position="20"/>
        <end position="227"/>
    </location>
</feature>
<name>A0AAN7VUC8_9COLE</name>
<evidence type="ECO:0000256" key="5">
    <source>
        <dbReference type="ARBA" id="ARBA00023180"/>
    </source>
</evidence>
<evidence type="ECO:0000256" key="6">
    <source>
        <dbReference type="SAM" id="SignalP"/>
    </source>
</evidence>
<keyword evidence="8" id="KW-1185">Reference proteome</keyword>
<dbReference type="PANTHER" id="PTHR13234:SF8">
    <property type="entry name" value="GAMMA-INTERFERON-INDUCIBLE LYSOSOMAL THIOL REDUCTASE"/>
    <property type="match status" value="1"/>
</dbReference>
<evidence type="ECO:0008006" key="9">
    <source>
        <dbReference type="Google" id="ProtNLM"/>
    </source>
</evidence>
<dbReference type="PANTHER" id="PTHR13234">
    <property type="entry name" value="GAMMA-INTERFERON INDUCIBLE LYSOSOMAL THIOL REDUCTASE GILT"/>
    <property type="match status" value="1"/>
</dbReference>
<feature type="signal peptide" evidence="6">
    <location>
        <begin position="1"/>
        <end position="19"/>
    </location>
</feature>
<reference evidence="7 8" key="1">
    <citation type="journal article" date="2024" name="Insects">
        <title>An Improved Chromosome-Level Genome Assembly of the Firefly Pyrocoelia pectoralis.</title>
        <authorList>
            <person name="Fu X."/>
            <person name="Meyer-Rochow V.B."/>
            <person name="Ballantyne L."/>
            <person name="Zhu X."/>
        </authorList>
    </citation>
    <scope>NUCLEOTIDE SEQUENCE [LARGE SCALE GENOMIC DNA]</scope>
    <source>
        <strain evidence="7">XCY_ONT2</strain>
    </source>
</reference>
<protein>
    <recommendedName>
        <fullName evidence="9">Gamma-interferon-inducible lysosomal thiol reductase</fullName>
    </recommendedName>
</protein>
<organism evidence="7 8">
    <name type="scientific">Pyrocoelia pectoralis</name>
    <dbReference type="NCBI Taxonomy" id="417401"/>
    <lineage>
        <taxon>Eukaryota</taxon>
        <taxon>Metazoa</taxon>
        <taxon>Ecdysozoa</taxon>
        <taxon>Arthropoda</taxon>
        <taxon>Hexapoda</taxon>
        <taxon>Insecta</taxon>
        <taxon>Pterygota</taxon>
        <taxon>Neoptera</taxon>
        <taxon>Endopterygota</taxon>
        <taxon>Coleoptera</taxon>
        <taxon>Polyphaga</taxon>
        <taxon>Elateriformia</taxon>
        <taxon>Elateroidea</taxon>
        <taxon>Lampyridae</taxon>
        <taxon>Lampyrinae</taxon>
        <taxon>Pyrocoelia</taxon>
    </lineage>
</organism>
<keyword evidence="3" id="KW-0964">Secreted</keyword>
<comment type="subcellular location">
    <subcellularLocation>
        <location evidence="1">Secreted</location>
    </subcellularLocation>
</comment>
<dbReference type="Proteomes" id="UP001329430">
    <property type="component" value="Chromosome 1"/>
</dbReference>
<keyword evidence="5" id="KW-0325">Glycoprotein</keyword>
<evidence type="ECO:0000256" key="3">
    <source>
        <dbReference type="ARBA" id="ARBA00022525"/>
    </source>
</evidence>
<accession>A0AAN7VUC8</accession>
<evidence type="ECO:0000313" key="8">
    <source>
        <dbReference type="Proteomes" id="UP001329430"/>
    </source>
</evidence>
<evidence type="ECO:0000313" key="7">
    <source>
        <dbReference type="EMBL" id="KAK5650636.1"/>
    </source>
</evidence>
<keyword evidence="4 6" id="KW-0732">Signal</keyword>
<evidence type="ECO:0000256" key="4">
    <source>
        <dbReference type="ARBA" id="ARBA00022729"/>
    </source>
</evidence>
<evidence type="ECO:0000256" key="2">
    <source>
        <dbReference type="ARBA" id="ARBA00005679"/>
    </source>
</evidence>
<gene>
    <name evidence="7" type="ORF">RI129_001665</name>
</gene>
<sequence length="227" mass="25533">MKLLLLMSIILVQTMQVSPKLVKVSIYYEALCPDSVKFINEQLYPAYQKINSLITVDFVPYGRASHTWKDGEWHFECQHGEQECYGNKIHACGIAENQGQAKTVAYVNCLMMAYRSSASHALDMCAPHLNVTSKKILECVSSNGSNLLAKHGNETRALYPLDFIPTIIFDDKFSGIIQSSSLRNFHDVVIQYVADSKLSDEGNGADQRRPYLLSCIMLALALCVYFY</sequence>
<dbReference type="AlphaFoldDB" id="A0AAN7VUC8"/>
<comment type="caution">
    <text evidence="7">The sequence shown here is derived from an EMBL/GenBank/DDBJ whole genome shotgun (WGS) entry which is preliminary data.</text>
</comment>